<sequence>MYKQRADGRFCFIEALAAKQQLNFVDLLGGRPGADGDGPLLALRGIS</sequence>
<dbReference type="EMBL" id="CP013235">
    <property type="protein sequence ID" value="AMP10790.1"/>
    <property type="molecule type" value="Genomic_DNA"/>
</dbReference>
<dbReference type="AlphaFoldDB" id="A0A127QL48"/>
<dbReference type="Proteomes" id="UP000071778">
    <property type="component" value="Chromosome"/>
</dbReference>
<keyword evidence="2" id="KW-1185">Reference proteome</keyword>
<evidence type="ECO:0000313" key="1">
    <source>
        <dbReference type="EMBL" id="AMP10790.1"/>
    </source>
</evidence>
<protein>
    <submittedName>
        <fullName evidence="1">Uncharacterized protein</fullName>
    </submittedName>
</protein>
<reference evidence="1 2" key="1">
    <citation type="submission" date="2015-11" db="EMBL/GenBank/DDBJ databases">
        <title>Exploring the genomic traits of fungus-feeding bacterial genus Collimonas.</title>
        <authorList>
            <person name="Song C."/>
            <person name="Schmidt R."/>
            <person name="de Jager V."/>
            <person name="Krzyzanowska D."/>
            <person name="Jongedijk E."/>
            <person name="Cankar K."/>
            <person name="Beekwilder J."/>
            <person name="van Veen A."/>
            <person name="de Boer W."/>
            <person name="van Veen J.A."/>
            <person name="Garbeva P."/>
        </authorList>
    </citation>
    <scope>NUCLEOTIDE SEQUENCE [LARGE SCALE GENOMIC DNA]</scope>
    <source>
        <strain evidence="1 2">Ter282</strain>
    </source>
</reference>
<organism evidence="1 2">
    <name type="scientific">Collimonas arenae</name>
    <dbReference type="NCBI Taxonomy" id="279058"/>
    <lineage>
        <taxon>Bacteria</taxon>
        <taxon>Pseudomonadati</taxon>
        <taxon>Pseudomonadota</taxon>
        <taxon>Betaproteobacteria</taxon>
        <taxon>Burkholderiales</taxon>
        <taxon>Oxalobacteraceae</taxon>
        <taxon>Collimonas</taxon>
    </lineage>
</organism>
<accession>A0A127QL48</accession>
<proteinExistence type="predicted"/>
<gene>
    <name evidence="1" type="ORF">CAter282_3079</name>
</gene>
<evidence type="ECO:0000313" key="2">
    <source>
        <dbReference type="Proteomes" id="UP000071778"/>
    </source>
</evidence>
<name>A0A127QL48_9BURK</name>